<dbReference type="PANTHER" id="PTHR10039">
    <property type="entry name" value="AMELOGENIN"/>
    <property type="match status" value="1"/>
</dbReference>
<dbReference type="OrthoDB" id="7464126at2759"/>
<proteinExistence type="predicted"/>
<organism evidence="4 5">
    <name type="scientific">Armillaria ostoyae</name>
    <name type="common">Armillaria root rot fungus</name>
    <dbReference type="NCBI Taxonomy" id="47428"/>
    <lineage>
        <taxon>Eukaryota</taxon>
        <taxon>Fungi</taxon>
        <taxon>Dikarya</taxon>
        <taxon>Basidiomycota</taxon>
        <taxon>Agaricomycotina</taxon>
        <taxon>Agaricomycetes</taxon>
        <taxon>Agaricomycetidae</taxon>
        <taxon>Agaricales</taxon>
        <taxon>Marasmiineae</taxon>
        <taxon>Physalacriaceae</taxon>
        <taxon>Armillaria</taxon>
    </lineage>
</organism>
<dbReference type="InterPro" id="IPR056884">
    <property type="entry name" value="NPHP3-like_N"/>
</dbReference>
<keyword evidence="1" id="KW-0677">Repeat</keyword>
<dbReference type="Gene3D" id="3.40.50.300">
    <property type="entry name" value="P-loop containing nucleotide triphosphate hydrolases"/>
    <property type="match status" value="1"/>
</dbReference>
<dbReference type="AlphaFoldDB" id="A0A284RN59"/>
<dbReference type="Pfam" id="PF24883">
    <property type="entry name" value="NPHP3_N"/>
    <property type="match status" value="1"/>
</dbReference>
<evidence type="ECO:0000259" key="2">
    <source>
        <dbReference type="Pfam" id="PF22939"/>
    </source>
</evidence>
<gene>
    <name evidence="4" type="ORF">ARMOST_13596</name>
</gene>
<dbReference type="STRING" id="47428.A0A284RN59"/>
<evidence type="ECO:0000313" key="5">
    <source>
        <dbReference type="Proteomes" id="UP000219338"/>
    </source>
</evidence>
<dbReference type="PANTHER" id="PTHR10039:SF15">
    <property type="entry name" value="NACHT DOMAIN-CONTAINING PROTEIN"/>
    <property type="match status" value="1"/>
</dbReference>
<keyword evidence="5" id="KW-1185">Reference proteome</keyword>
<protein>
    <submittedName>
        <fullName evidence="4">Uncharacterized protein</fullName>
    </submittedName>
</protein>
<evidence type="ECO:0000256" key="1">
    <source>
        <dbReference type="ARBA" id="ARBA00022737"/>
    </source>
</evidence>
<dbReference type="InterPro" id="IPR054471">
    <property type="entry name" value="GPIID_WHD"/>
</dbReference>
<reference evidence="5" key="1">
    <citation type="journal article" date="2017" name="Nat. Ecol. Evol.">
        <title>Genome expansion and lineage-specific genetic innovations in the forest pathogenic fungi Armillaria.</title>
        <authorList>
            <person name="Sipos G."/>
            <person name="Prasanna A.N."/>
            <person name="Walter M.C."/>
            <person name="O'Connor E."/>
            <person name="Balint B."/>
            <person name="Krizsan K."/>
            <person name="Kiss B."/>
            <person name="Hess J."/>
            <person name="Varga T."/>
            <person name="Slot J."/>
            <person name="Riley R."/>
            <person name="Boka B."/>
            <person name="Rigling D."/>
            <person name="Barry K."/>
            <person name="Lee J."/>
            <person name="Mihaltcheva S."/>
            <person name="LaButti K."/>
            <person name="Lipzen A."/>
            <person name="Waldron R."/>
            <person name="Moloney N.M."/>
            <person name="Sperisen C."/>
            <person name="Kredics L."/>
            <person name="Vagvoelgyi C."/>
            <person name="Patrignani A."/>
            <person name="Fitzpatrick D."/>
            <person name="Nagy I."/>
            <person name="Doyle S."/>
            <person name="Anderson J.B."/>
            <person name="Grigoriev I.V."/>
            <person name="Gueldener U."/>
            <person name="Muensterkoetter M."/>
            <person name="Nagy L.G."/>
        </authorList>
    </citation>
    <scope>NUCLEOTIDE SEQUENCE [LARGE SCALE GENOMIC DNA]</scope>
    <source>
        <strain evidence="5">C18/9</strain>
    </source>
</reference>
<evidence type="ECO:0000259" key="3">
    <source>
        <dbReference type="Pfam" id="PF24883"/>
    </source>
</evidence>
<feature type="domain" description="Nephrocystin 3-like N-terminal" evidence="3">
    <location>
        <begin position="249"/>
        <end position="409"/>
    </location>
</feature>
<dbReference type="InterPro" id="IPR027417">
    <property type="entry name" value="P-loop_NTPase"/>
</dbReference>
<evidence type="ECO:0000313" key="4">
    <source>
        <dbReference type="EMBL" id="SJL10212.1"/>
    </source>
</evidence>
<accession>A0A284RN59</accession>
<dbReference type="EMBL" id="FUEG01000012">
    <property type="protein sequence ID" value="SJL10212.1"/>
    <property type="molecule type" value="Genomic_DNA"/>
</dbReference>
<name>A0A284RN59_ARMOS</name>
<dbReference type="SUPFAM" id="SSF52540">
    <property type="entry name" value="P-loop containing nucleoside triphosphate hydrolases"/>
    <property type="match status" value="1"/>
</dbReference>
<dbReference type="OMA" id="DAPKECK"/>
<feature type="domain" description="GPI inositol-deacylase winged helix" evidence="2">
    <location>
        <begin position="520"/>
        <end position="593"/>
    </location>
</feature>
<sequence length="595" mass="66688">MAEALGVASSITALIDASTAVISYLKAMKDAPKECKELLNELSDLKDWLSKVVPLTTPRRVPPFTVSLIIPLTSTLSLTRPTLTDDPWLATMQKLSERFAWLMELLNNLQKELGPASSGMKRLLWKFKRESVEDALKEIEQIKSLMIIAVQRDHVALSHAIQEKLVSVDMKVDGVLDSTNRIEQIAGRVDTNIINVHGQVAHIKDGVSQQQIQMQKAQDDEMLMHIITWLTDLNFKSVQAEKLSQWVEDTGCWFLEAEQFQQWIDGLVTSCLWCLGNPGVGKTILAAIIIDYLQSVEYKDKTLVLSIFCDYKSMTTQTIPNLLCSLLKQLVQDNGLSSPITSLYNQYHPKGTQPSLDVLTKILLQEFKSFHHVYVVLDALDEFADDQRKELVEKIRSLGDNIHLLVMSRDIPKIGLLFKEDARLDIQAVEADITMFVADKLSRGDLADLINGHDNLHEAILTGVAEKAGGMFLLASLHMDSLAQSTNRKILRDALKELPDNMKNAYDETMERVNHQRKHKSALAIRIFGWIAFARCSLTVLELQHALAVELGTTTLNPDNLCSEDLLGSICGGLVIIDQTGWSEKPIVKFVHKCK</sequence>
<dbReference type="Proteomes" id="UP000219338">
    <property type="component" value="Unassembled WGS sequence"/>
</dbReference>
<dbReference type="Pfam" id="PF22939">
    <property type="entry name" value="WHD_GPIID"/>
    <property type="match status" value="1"/>
</dbReference>